<organism evidence="3 4">
    <name type="scientific">Faecalicatena contorta</name>
    <dbReference type="NCBI Taxonomy" id="39482"/>
    <lineage>
        <taxon>Bacteria</taxon>
        <taxon>Bacillati</taxon>
        <taxon>Bacillota</taxon>
        <taxon>Clostridia</taxon>
        <taxon>Lachnospirales</taxon>
        <taxon>Lachnospiraceae</taxon>
        <taxon>Faecalicatena</taxon>
    </lineage>
</organism>
<evidence type="ECO:0000256" key="1">
    <source>
        <dbReference type="SAM" id="Coils"/>
    </source>
</evidence>
<sequence length="213" mass="24502">MRNKTYLVMRVIKIPYNLQLFAEGGDGTGIHGSNGDGAARGRHSPGDKEEKEPLTFEEFLRGDGNQAEFDRRVQKAIQTAVTKKQQKWQALTDDKLSEAEKLSKMSKGEREEYKRKKERQEFEAEKTEFEKVKLLMAVKEDLQKQNLPIVFAEYIAFIKDAGKRKDAIAGIKETWDAEIQEAIKSKARHVVYLPDNITEEPLLHGTLELNYRF</sequence>
<evidence type="ECO:0000313" key="4">
    <source>
        <dbReference type="Proteomes" id="UP000254051"/>
    </source>
</evidence>
<evidence type="ECO:0000256" key="2">
    <source>
        <dbReference type="SAM" id="MobiDB-lite"/>
    </source>
</evidence>
<dbReference type="InterPro" id="IPR025580">
    <property type="entry name" value="Gp46"/>
</dbReference>
<feature type="region of interest" description="Disordered" evidence="2">
    <location>
        <begin position="29"/>
        <end position="52"/>
    </location>
</feature>
<evidence type="ECO:0000313" key="3">
    <source>
        <dbReference type="EMBL" id="SUQ14842.1"/>
    </source>
</evidence>
<dbReference type="Pfam" id="PF14265">
    <property type="entry name" value="DUF4355"/>
    <property type="match status" value="1"/>
</dbReference>
<accession>A0A316AGZ4</accession>
<name>A0A316AGZ4_9FIRM</name>
<dbReference type="Proteomes" id="UP000254051">
    <property type="component" value="Unassembled WGS sequence"/>
</dbReference>
<feature type="coiled-coil region" evidence="1">
    <location>
        <begin position="96"/>
        <end position="130"/>
    </location>
</feature>
<keyword evidence="1" id="KW-0175">Coiled coil</keyword>
<reference evidence="4" key="1">
    <citation type="submission" date="2017-07" db="EMBL/GenBank/DDBJ databases">
        <authorList>
            <person name="Varghese N."/>
            <person name="Submissions S."/>
        </authorList>
    </citation>
    <scope>NUCLEOTIDE SEQUENCE [LARGE SCALE GENOMIC DNA]</scope>
    <source>
        <strain evidence="4">NLAE-zl-C134</strain>
    </source>
</reference>
<protein>
    <recommendedName>
        <fullName evidence="5">DUF4355 domain-containing protein</fullName>
    </recommendedName>
</protein>
<proteinExistence type="predicted"/>
<dbReference type="AlphaFoldDB" id="A0A316AGZ4"/>
<dbReference type="EMBL" id="UHJJ01000008">
    <property type="protein sequence ID" value="SUQ14842.1"/>
    <property type="molecule type" value="Genomic_DNA"/>
</dbReference>
<gene>
    <name evidence="3" type="ORF">SAMN05216529_10867</name>
</gene>
<evidence type="ECO:0008006" key="5">
    <source>
        <dbReference type="Google" id="ProtNLM"/>
    </source>
</evidence>
<dbReference type="OrthoDB" id="2666821at2"/>
<keyword evidence="4" id="KW-1185">Reference proteome</keyword>